<reference evidence="2" key="2">
    <citation type="journal article" date="2023" name="Plant Pathol.">
        <title>Dismantling and reorganizing Pseudomonas marginalis sensu#lato.</title>
        <authorList>
            <person name="Sawada H."/>
            <person name="Fujikawa T."/>
            <person name="Satou M."/>
        </authorList>
    </citation>
    <scope>NUCLEOTIDE SEQUENCE</scope>
    <source>
        <strain evidence="2">MAFF 301350</strain>
    </source>
</reference>
<keyword evidence="3" id="KW-1185">Reference proteome</keyword>
<reference evidence="2" key="1">
    <citation type="journal article" date="2022" name="Int. J. Syst. Evol. Microbiol.">
        <title>Pseudomonas aegrilactucae sp. nov. and Pseudomonas morbosilactucae sp. nov., pathogens causing bacterial rot of lettuce in Japan.</title>
        <authorList>
            <person name="Sawada H."/>
            <person name="Fujikawa T."/>
            <person name="Satou M."/>
        </authorList>
    </citation>
    <scope>NUCLEOTIDE SEQUENCE</scope>
    <source>
        <strain evidence="2">MAFF 301350</strain>
    </source>
</reference>
<proteinExistence type="predicted"/>
<dbReference type="AlphaFoldDB" id="A0A9Q2XNQ3"/>
<dbReference type="EMBL" id="JAHTBI010000090">
    <property type="protein sequence ID" value="MBV6289705.1"/>
    <property type="molecule type" value="Genomic_DNA"/>
</dbReference>
<accession>A0A9Q2XNQ3</accession>
<organism evidence="2 3">
    <name type="scientific">Pseudomonas aegrilactucae</name>
    <dbReference type="NCBI Taxonomy" id="2854028"/>
    <lineage>
        <taxon>Bacteria</taxon>
        <taxon>Pseudomonadati</taxon>
        <taxon>Pseudomonadota</taxon>
        <taxon>Gammaproteobacteria</taxon>
        <taxon>Pseudomonadales</taxon>
        <taxon>Pseudomonadaceae</taxon>
        <taxon>Pseudomonas</taxon>
    </lineage>
</organism>
<keyword evidence="1" id="KW-0732">Signal</keyword>
<sequence length="383" mass="42523">MKLAALLFSSALLTLALQAPTAMAAGFDCAKARTILENAICDTPSLSAKDDQLNALYTPLKTQKIFRELETTWLKEVRNVCTTPACLEVAYDAQIRRLTPLPPPTPTAPGLLAPLPKGALYEKVEDAPWQRFPLGTFVDMTEESMAQLIDVTVKDGVLHAYVYVSGAPDGEYYVQDSHYMRATTGTLLEYVDNRPGWHVIARNVRFAGWSRSGLNDQGERYAGVQNGAFYYRQRGEGELQDSYVYLIGSKQPPQPTTQGYFAHSNTERFAKARVLETLNIENNGLRLGYQGIKDGPSYETVMDRDAGGWSLVNPTWSQVRPVLYFDNSGGFACIWRVDLLTKVLSKVVPEHEAVSARPVEINGREALVYVQEGQLMFAIAPDQ</sequence>
<dbReference type="RefSeq" id="WP_217977714.1">
    <property type="nucleotide sequence ID" value="NZ_JAHTBI010000090.1"/>
</dbReference>
<feature type="signal peptide" evidence="1">
    <location>
        <begin position="1"/>
        <end position="24"/>
    </location>
</feature>
<name>A0A9Q2XNQ3_9PSED</name>
<gene>
    <name evidence="2" type="ORF">KUO17_22185</name>
</gene>
<protein>
    <recommendedName>
        <fullName evidence="4">Lysozyme inhibitor LprI N-terminal domain-containing protein</fullName>
    </recommendedName>
</protein>
<feature type="chain" id="PRO_5040309713" description="Lysozyme inhibitor LprI N-terminal domain-containing protein" evidence="1">
    <location>
        <begin position="25"/>
        <end position="383"/>
    </location>
</feature>
<evidence type="ECO:0000313" key="2">
    <source>
        <dbReference type="EMBL" id="MBV6289705.1"/>
    </source>
</evidence>
<evidence type="ECO:0000313" key="3">
    <source>
        <dbReference type="Proteomes" id="UP001106592"/>
    </source>
</evidence>
<comment type="caution">
    <text evidence="2">The sequence shown here is derived from an EMBL/GenBank/DDBJ whole genome shotgun (WGS) entry which is preliminary data.</text>
</comment>
<evidence type="ECO:0008006" key="4">
    <source>
        <dbReference type="Google" id="ProtNLM"/>
    </source>
</evidence>
<dbReference type="Proteomes" id="UP001106592">
    <property type="component" value="Unassembled WGS sequence"/>
</dbReference>
<evidence type="ECO:0000256" key="1">
    <source>
        <dbReference type="SAM" id="SignalP"/>
    </source>
</evidence>